<evidence type="ECO:0000313" key="3">
    <source>
        <dbReference type="Proteomes" id="UP000186720"/>
    </source>
</evidence>
<evidence type="ECO:0000313" key="2">
    <source>
        <dbReference type="EMBL" id="OKS86017.1"/>
    </source>
</evidence>
<keyword evidence="1" id="KW-0472">Membrane</keyword>
<feature type="transmembrane region" description="Helical" evidence="1">
    <location>
        <begin position="66"/>
        <end position="84"/>
    </location>
</feature>
<feature type="transmembrane region" description="Helical" evidence="1">
    <location>
        <begin position="41"/>
        <end position="59"/>
    </location>
</feature>
<gene>
    <name evidence="2" type="ORF">RG47T_1464</name>
</gene>
<keyword evidence="1" id="KW-1133">Transmembrane helix</keyword>
<protein>
    <submittedName>
        <fullName evidence="2">Uncharacterized protein</fullName>
    </submittedName>
</protein>
<dbReference type="EMBL" id="MPPL01000001">
    <property type="protein sequence ID" value="OKS86017.1"/>
    <property type="molecule type" value="Genomic_DNA"/>
</dbReference>
<keyword evidence="3" id="KW-1185">Reference proteome</keyword>
<keyword evidence="1" id="KW-0812">Transmembrane</keyword>
<dbReference type="Proteomes" id="UP000186720">
    <property type="component" value="Unassembled WGS sequence"/>
</dbReference>
<dbReference type="STRING" id="1302689.RG47T_1464"/>
<organism evidence="2 3">
    <name type="scientific">Mucilaginibacter polytrichastri</name>
    <dbReference type="NCBI Taxonomy" id="1302689"/>
    <lineage>
        <taxon>Bacteria</taxon>
        <taxon>Pseudomonadati</taxon>
        <taxon>Bacteroidota</taxon>
        <taxon>Sphingobacteriia</taxon>
        <taxon>Sphingobacteriales</taxon>
        <taxon>Sphingobacteriaceae</taxon>
        <taxon>Mucilaginibacter</taxon>
    </lineage>
</organism>
<reference evidence="2 3" key="1">
    <citation type="submission" date="2016-11" db="EMBL/GenBank/DDBJ databases">
        <title>Whole Genome Sequencing of Mucilaginibacter polytrichastri RG4-7(T) isolated from the moss sample.</title>
        <authorList>
            <person name="Li Y."/>
        </authorList>
    </citation>
    <scope>NUCLEOTIDE SEQUENCE [LARGE SCALE GENOMIC DNA]</scope>
    <source>
        <strain evidence="2 3">RG4-7</strain>
    </source>
</reference>
<feature type="transmembrane region" description="Helical" evidence="1">
    <location>
        <begin position="90"/>
        <end position="114"/>
    </location>
</feature>
<dbReference type="AlphaFoldDB" id="A0A1Q5ZW65"/>
<accession>A0A1Q5ZW65</accession>
<dbReference type="RefSeq" id="WP_074488770.1">
    <property type="nucleotide sequence ID" value="NZ_FPAM01000002.1"/>
</dbReference>
<evidence type="ECO:0000256" key="1">
    <source>
        <dbReference type="SAM" id="Phobius"/>
    </source>
</evidence>
<sequence>MKKISCFSILAFISIIVIVSAGLSFNYLLLNVPDLSETGFVMLQVLVAVKYAAGIIILMPVKVNQLALGFLMADLFTGILSTFLPSLLTITVPIIITQITLLVIYKGPAGSYLLNLNTYKIPQFKNELLTGGL</sequence>
<comment type="caution">
    <text evidence="2">The sequence shown here is derived from an EMBL/GenBank/DDBJ whole genome shotgun (WGS) entry which is preliminary data.</text>
</comment>
<name>A0A1Q5ZW65_9SPHI</name>
<proteinExistence type="predicted"/>
<feature type="transmembrane region" description="Helical" evidence="1">
    <location>
        <begin position="7"/>
        <end position="29"/>
    </location>
</feature>